<protein>
    <recommendedName>
        <fullName evidence="3 6">Cyclic pyranopterin monophosphate synthase</fullName>
        <ecNumber evidence="3 6">4.6.1.17</ecNumber>
    </recommendedName>
    <alternativeName>
        <fullName evidence="6">Molybdenum cofactor biosynthesis protein C</fullName>
    </alternativeName>
</protein>
<dbReference type="InterPro" id="IPR002820">
    <property type="entry name" value="Mopterin_CF_biosynth-C_dom"/>
</dbReference>
<dbReference type="Proteomes" id="UP000602647">
    <property type="component" value="Unassembled WGS sequence"/>
</dbReference>
<accession>A0A923SW27</accession>
<dbReference type="NCBIfam" id="NF006870">
    <property type="entry name" value="PRK09364.1"/>
    <property type="match status" value="1"/>
</dbReference>
<dbReference type="GO" id="GO:0006777">
    <property type="term" value="P:Mo-molybdopterin cofactor biosynthetic process"/>
    <property type="evidence" value="ECO:0007669"/>
    <property type="project" value="UniProtKB-UniRule"/>
</dbReference>
<dbReference type="PANTHER" id="PTHR22960:SF29">
    <property type="entry name" value="CYCLIC PYRANOPTERIN MONOPHOSPHATE SYNTHASE"/>
    <property type="match status" value="1"/>
</dbReference>
<dbReference type="Pfam" id="PF01967">
    <property type="entry name" value="MoaC"/>
    <property type="match status" value="1"/>
</dbReference>
<organism evidence="8 9">
    <name type="scientific">Zhenpiania hominis</name>
    <dbReference type="NCBI Taxonomy" id="2763644"/>
    <lineage>
        <taxon>Bacteria</taxon>
        <taxon>Bacillati</taxon>
        <taxon>Bacillota</taxon>
        <taxon>Clostridia</taxon>
        <taxon>Peptostreptococcales</taxon>
        <taxon>Anaerovoracaceae</taxon>
        <taxon>Zhenpiania</taxon>
    </lineage>
</organism>
<proteinExistence type="inferred from homology"/>
<feature type="active site" evidence="6">
    <location>
        <position position="128"/>
    </location>
</feature>
<dbReference type="CDD" id="cd01420">
    <property type="entry name" value="MoaC_PE"/>
    <property type="match status" value="1"/>
</dbReference>
<dbReference type="InterPro" id="IPR023045">
    <property type="entry name" value="MoaC"/>
</dbReference>
<comment type="catalytic activity">
    <reaction evidence="1 6">
        <text>(8S)-3',8-cyclo-7,8-dihydroguanosine 5'-triphosphate = cyclic pyranopterin phosphate + diphosphate</text>
        <dbReference type="Rhea" id="RHEA:49580"/>
        <dbReference type="ChEBI" id="CHEBI:33019"/>
        <dbReference type="ChEBI" id="CHEBI:59648"/>
        <dbReference type="ChEBI" id="CHEBI:131766"/>
        <dbReference type="EC" id="4.6.1.17"/>
    </reaction>
</comment>
<evidence type="ECO:0000256" key="3">
    <source>
        <dbReference type="ARBA" id="ARBA00012575"/>
    </source>
</evidence>
<comment type="similarity">
    <text evidence="6">Belongs to the MoaC family.</text>
</comment>
<keyword evidence="9" id="KW-1185">Reference proteome</keyword>
<evidence type="ECO:0000256" key="2">
    <source>
        <dbReference type="ARBA" id="ARBA00005046"/>
    </source>
</evidence>
<dbReference type="SUPFAM" id="SSF55040">
    <property type="entry name" value="Molybdenum cofactor biosynthesis protein C, MoaC"/>
    <property type="match status" value="1"/>
</dbReference>
<dbReference type="AlphaFoldDB" id="A0A923SW27"/>
<evidence type="ECO:0000256" key="4">
    <source>
        <dbReference type="ARBA" id="ARBA00023150"/>
    </source>
</evidence>
<evidence type="ECO:0000313" key="8">
    <source>
        <dbReference type="EMBL" id="MBC6679933.1"/>
    </source>
</evidence>
<evidence type="ECO:0000259" key="7">
    <source>
        <dbReference type="Pfam" id="PF01967"/>
    </source>
</evidence>
<gene>
    <name evidence="6 8" type="primary">moaC</name>
    <name evidence="8" type="ORF">H9L42_08835</name>
</gene>
<sequence>MADFSHFNEDGRARMVDVGGKDVTKRTAVAVGRVLVNRECFDLIKSGGMKKGDVLGTAQIAGIMGAKKTSEVIPMCHPIMINGANITFHLNEEDLAVEIQSEVKCSGVTGVEMEALTAVSIAALTVYDMCKAVQKDMVIDQIHLVSKSGGKSGDFVWRERK</sequence>
<dbReference type="GO" id="GO:0061799">
    <property type="term" value="F:cyclic pyranopterin monophosphate synthase activity"/>
    <property type="evidence" value="ECO:0007669"/>
    <property type="project" value="UniProtKB-UniRule"/>
</dbReference>
<feature type="binding site" evidence="6">
    <location>
        <begin position="113"/>
        <end position="114"/>
    </location>
    <ligand>
        <name>substrate</name>
    </ligand>
</feature>
<reference evidence="8" key="1">
    <citation type="submission" date="2020-08" db="EMBL/GenBank/DDBJ databases">
        <title>Genome public.</title>
        <authorList>
            <person name="Liu C."/>
            <person name="Sun Q."/>
        </authorList>
    </citation>
    <scope>NUCLEOTIDE SEQUENCE</scope>
    <source>
        <strain evidence="8">BX12</strain>
    </source>
</reference>
<dbReference type="RefSeq" id="WP_187303039.1">
    <property type="nucleotide sequence ID" value="NZ_CBCTON010000005.1"/>
</dbReference>
<dbReference type="EMBL" id="JACRYT010000008">
    <property type="protein sequence ID" value="MBC6679933.1"/>
    <property type="molecule type" value="Genomic_DNA"/>
</dbReference>
<dbReference type="PANTHER" id="PTHR22960">
    <property type="entry name" value="MOLYBDOPTERIN COFACTOR SYNTHESIS PROTEIN A"/>
    <property type="match status" value="1"/>
</dbReference>
<keyword evidence="5 6" id="KW-0456">Lyase</keyword>
<keyword evidence="4 6" id="KW-0501">Molybdenum cofactor biosynthesis</keyword>
<comment type="caution">
    <text evidence="8">The sequence shown here is derived from an EMBL/GenBank/DDBJ whole genome shotgun (WGS) entry which is preliminary data.</text>
</comment>
<name>A0A923SW27_9FIRM</name>
<dbReference type="Gene3D" id="3.30.70.640">
    <property type="entry name" value="Molybdopterin cofactor biosynthesis C (MoaC) domain"/>
    <property type="match status" value="1"/>
</dbReference>
<feature type="domain" description="Molybdopterin cofactor biosynthesis C (MoaC)" evidence="7">
    <location>
        <begin position="15"/>
        <end position="150"/>
    </location>
</feature>
<comment type="function">
    <text evidence="6">Catalyzes the conversion of (8S)-3',8-cyclo-7,8-dihydroguanosine 5'-triphosphate to cyclic pyranopterin monophosphate (cPMP).</text>
</comment>
<dbReference type="InterPro" id="IPR050105">
    <property type="entry name" value="MoCo_biosynth_MoaA/MoaC"/>
</dbReference>
<dbReference type="InterPro" id="IPR047594">
    <property type="entry name" value="MoaC_bact/euk"/>
</dbReference>
<comment type="pathway">
    <text evidence="2 6">Cofactor biosynthesis; molybdopterin biosynthesis.</text>
</comment>
<evidence type="ECO:0000256" key="6">
    <source>
        <dbReference type="HAMAP-Rule" id="MF_01224"/>
    </source>
</evidence>
<dbReference type="HAMAP" id="MF_01224_B">
    <property type="entry name" value="MoaC_B"/>
    <property type="match status" value="1"/>
</dbReference>
<comment type="subunit">
    <text evidence="6">Homohexamer; trimer of dimers.</text>
</comment>
<evidence type="ECO:0000256" key="5">
    <source>
        <dbReference type="ARBA" id="ARBA00023239"/>
    </source>
</evidence>
<dbReference type="NCBIfam" id="TIGR00581">
    <property type="entry name" value="moaC"/>
    <property type="match status" value="1"/>
</dbReference>
<evidence type="ECO:0000313" key="9">
    <source>
        <dbReference type="Proteomes" id="UP000602647"/>
    </source>
</evidence>
<dbReference type="InterPro" id="IPR036522">
    <property type="entry name" value="MoaC_sf"/>
</dbReference>
<feature type="binding site" evidence="6">
    <location>
        <begin position="75"/>
        <end position="77"/>
    </location>
    <ligand>
        <name>substrate</name>
    </ligand>
</feature>
<dbReference type="EC" id="4.6.1.17" evidence="3 6"/>
<evidence type="ECO:0000256" key="1">
    <source>
        <dbReference type="ARBA" id="ARBA00001637"/>
    </source>
</evidence>